<keyword evidence="4" id="KW-1185">Reference proteome</keyword>
<organism evidence="3 4">
    <name type="scientific">Turnera subulata</name>
    <dbReference type="NCBI Taxonomy" id="218843"/>
    <lineage>
        <taxon>Eukaryota</taxon>
        <taxon>Viridiplantae</taxon>
        <taxon>Streptophyta</taxon>
        <taxon>Embryophyta</taxon>
        <taxon>Tracheophyta</taxon>
        <taxon>Spermatophyta</taxon>
        <taxon>Magnoliopsida</taxon>
        <taxon>eudicotyledons</taxon>
        <taxon>Gunneridae</taxon>
        <taxon>Pentapetalae</taxon>
        <taxon>rosids</taxon>
        <taxon>fabids</taxon>
        <taxon>Malpighiales</taxon>
        <taxon>Passifloraceae</taxon>
        <taxon>Turnera</taxon>
    </lineage>
</organism>
<feature type="compositionally biased region" description="Polar residues" evidence="1">
    <location>
        <begin position="147"/>
        <end position="170"/>
    </location>
</feature>
<gene>
    <name evidence="3" type="ORF">Tsubulata_001397</name>
</gene>
<accession>A0A9Q0FJK1</accession>
<feature type="non-terminal residue" evidence="3">
    <location>
        <position position="1"/>
    </location>
</feature>
<evidence type="ECO:0000256" key="1">
    <source>
        <dbReference type="SAM" id="MobiDB-lite"/>
    </source>
</evidence>
<dbReference type="PANTHER" id="PTHR46250">
    <property type="entry name" value="MYB/SANT-LIKE DNA-BINDING DOMAIN PROTEIN-RELATED"/>
    <property type="match status" value="1"/>
</dbReference>
<dbReference type="EMBL" id="JAKUCV010005112">
    <property type="protein sequence ID" value="KAJ4832645.1"/>
    <property type="molecule type" value="Genomic_DNA"/>
</dbReference>
<feature type="region of interest" description="Disordered" evidence="1">
    <location>
        <begin position="147"/>
        <end position="177"/>
    </location>
</feature>
<name>A0A9Q0FJK1_9ROSI</name>
<dbReference type="PANTHER" id="PTHR46250:SF18">
    <property type="entry name" value="MYB_SANT-LIKE DOMAIN-CONTAINING PROTEIN"/>
    <property type="match status" value="1"/>
</dbReference>
<evidence type="ECO:0000259" key="2">
    <source>
        <dbReference type="Pfam" id="PF12776"/>
    </source>
</evidence>
<evidence type="ECO:0000313" key="4">
    <source>
        <dbReference type="Proteomes" id="UP001141552"/>
    </source>
</evidence>
<dbReference type="OrthoDB" id="1748457at2759"/>
<reference evidence="3" key="2">
    <citation type="journal article" date="2023" name="Plants (Basel)">
        <title>Annotation of the Turnera subulata (Passifloraceae) Draft Genome Reveals the S-Locus Evolved after the Divergence of Turneroideae from Passifloroideae in a Stepwise Manner.</title>
        <authorList>
            <person name="Henning P.M."/>
            <person name="Roalson E.H."/>
            <person name="Mir W."/>
            <person name="McCubbin A.G."/>
            <person name="Shore J.S."/>
        </authorList>
    </citation>
    <scope>NUCLEOTIDE SEQUENCE</scope>
    <source>
        <strain evidence="3">F60SS</strain>
    </source>
</reference>
<dbReference type="Pfam" id="PF12776">
    <property type="entry name" value="Myb_DNA-bind_3"/>
    <property type="match status" value="1"/>
</dbReference>
<dbReference type="InterPro" id="IPR024752">
    <property type="entry name" value="Myb/SANT-like_dom"/>
</dbReference>
<dbReference type="AlphaFoldDB" id="A0A9Q0FJK1"/>
<feature type="domain" description="Myb/SANT-like" evidence="2">
    <location>
        <begin position="7"/>
        <end position="96"/>
    </location>
</feature>
<reference evidence="3" key="1">
    <citation type="submission" date="2022-02" db="EMBL/GenBank/DDBJ databases">
        <authorList>
            <person name="Henning P.M."/>
            <person name="McCubbin A.G."/>
            <person name="Shore J.S."/>
        </authorList>
    </citation>
    <scope>NUCLEOTIDE SEQUENCE</scope>
    <source>
        <strain evidence="3">F60SS</strain>
        <tissue evidence="3">Leaves</tissue>
    </source>
</reference>
<dbReference type="Proteomes" id="UP001141552">
    <property type="component" value="Unassembled WGS sequence"/>
</dbReference>
<proteinExistence type="predicted"/>
<comment type="caution">
    <text evidence="3">The sequence shown here is derived from an EMBL/GenBank/DDBJ whole genome shotgun (WGS) entry which is preliminary data.</text>
</comment>
<sequence>MVDRRLWTVVEETMLVDILEELVNDGHRVDAGSFKPRTINLIVTQLAKKLPNSGLTAAHVRNKIKRLKEKFNACNKMANFSGFSWNDVKKCFECDSREVIEAYTKRNPNKTYKCGSPFPLFNRLAYVFGVDRANGALDSAFTGQPSNAGQGLNAEQSHTFPAETVQTTSGSRKRKRSNDNLDGLAAAIVSGIESYSGYIDKLADAMYGKDPTWVLGDELHRLGLTPNESVQIAMRHSGNAGLTKFFWEMNDDQKREFIKTMLGGVRRVLVSAIPLTVAIARLLPRSAAQLIGSAKSNEVALKPCDFCADTLRFSVGI</sequence>
<protein>
    <recommendedName>
        <fullName evidence="2">Myb/SANT-like domain-containing protein</fullName>
    </recommendedName>
</protein>
<evidence type="ECO:0000313" key="3">
    <source>
        <dbReference type="EMBL" id="KAJ4832645.1"/>
    </source>
</evidence>